<organism evidence="1 2">
    <name type="scientific">Trematosphaeria pertusa</name>
    <dbReference type="NCBI Taxonomy" id="390896"/>
    <lineage>
        <taxon>Eukaryota</taxon>
        <taxon>Fungi</taxon>
        <taxon>Dikarya</taxon>
        <taxon>Ascomycota</taxon>
        <taxon>Pezizomycotina</taxon>
        <taxon>Dothideomycetes</taxon>
        <taxon>Pleosporomycetidae</taxon>
        <taxon>Pleosporales</taxon>
        <taxon>Massarineae</taxon>
        <taxon>Trematosphaeriaceae</taxon>
        <taxon>Trematosphaeria</taxon>
    </lineage>
</organism>
<dbReference type="AlphaFoldDB" id="A0A6A6HU52"/>
<dbReference type="GeneID" id="54573769"/>
<dbReference type="EMBL" id="ML987214">
    <property type="protein sequence ID" value="KAF2240950.1"/>
    <property type="molecule type" value="Genomic_DNA"/>
</dbReference>
<evidence type="ECO:0000313" key="2">
    <source>
        <dbReference type="Proteomes" id="UP000800094"/>
    </source>
</evidence>
<proteinExistence type="predicted"/>
<evidence type="ECO:0000313" key="1">
    <source>
        <dbReference type="EMBL" id="KAF2240950.1"/>
    </source>
</evidence>
<accession>A0A6A6HU52</accession>
<dbReference type="Proteomes" id="UP000800094">
    <property type="component" value="Unassembled WGS sequence"/>
</dbReference>
<protein>
    <recommendedName>
        <fullName evidence="3">BTB domain-containing protein</fullName>
    </recommendedName>
</protein>
<gene>
    <name evidence="1" type="ORF">BU26DRAFT_184738</name>
</gene>
<reference evidence="1" key="1">
    <citation type="journal article" date="2020" name="Stud. Mycol.">
        <title>101 Dothideomycetes genomes: a test case for predicting lifestyles and emergence of pathogens.</title>
        <authorList>
            <person name="Haridas S."/>
            <person name="Albert R."/>
            <person name="Binder M."/>
            <person name="Bloem J."/>
            <person name="Labutti K."/>
            <person name="Salamov A."/>
            <person name="Andreopoulos B."/>
            <person name="Baker S."/>
            <person name="Barry K."/>
            <person name="Bills G."/>
            <person name="Bluhm B."/>
            <person name="Cannon C."/>
            <person name="Castanera R."/>
            <person name="Culley D."/>
            <person name="Daum C."/>
            <person name="Ezra D."/>
            <person name="Gonzalez J."/>
            <person name="Henrissat B."/>
            <person name="Kuo A."/>
            <person name="Liang C."/>
            <person name="Lipzen A."/>
            <person name="Lutzoni F."/>
            <person name="Magnuson J."/>
            <person name="Mondo S."/>
            <person name="Nolan M."/>
            <person name="Ohm R."/>
            <person name="Pangilinan J."/>
            <person name="Park H.-J."/>
            <person name="Ramirez L."/>
            <person name="Alfaro M."/>
            <person name="Sun H."/>
            <person name="Tritt A."/>
            <person name="Yoshinaga Y."/>
            <person name="Zwiers L.-H."/>
            <person name="Turgeon B."/>
            <person name="Goodwin S."/>
            <person name="Spatafora J."/>
            <person name="Crous P."/>
            <person name="Grigoriev I."/>
        </authorList>
    </citation>
    <scope>NUCLEOTIDE SEQUENCE</scope>
    <source>
        <strain evidence="1">CBS 122368</strain>
    </source>
</reference>
<name>A0A6A6HU52_9PLEO</name>
<keyword evidence="2" id="KW-1185">Reference proteome</keyword>
<evidence type="ECO:0008006" key="3">
    <source>
        <dbReference type="Google" id="ProtNLM"/>
    </source>
</evidence>
<dbReference type="RefSeq" id="XP_033675954.1">
    <property type="nucleotide sequence ID" value="XM_033820439.1"/>
</dbReference>
<sequence length="291" mass="32243">MAYPGPISVLVGRRTGEPAQQLQISPRARINCPFFKNLASGSSLPTTHPDALRAVLRHLDGDTNLDPFQPSNDGLLLFTRTWALAGKLNLPTLQNALVAKMTEHYKQARRADTACYPADGALGAAFVHLGNQLSTGSPAEKFLVWFVGRLARDIRDLETSLRSGNFSNRIIEDVLRVARGFERDAIRRGDAMFRVGTARPARYALPEIEVHTSAPTGIALGWRGVRDESSICSVSSSDSSSSDDDEIPTIDIILCHRPTRRDWNSRKRYGMIFSRRSGSRRSWKSRPLPTT</sequence>
<dbReference type="OrthoDB" id="3799800at2759"/>